<reference evidence="2" key="1">
    <citation type="journal article" date="2019" name="Int. J. Syst. Evol. Microbiol.">
        <title>The Global Catalogue of Microorganisms (GCM) 10K type strain sequencing project: providing services to taxonomists for standard genome sequencing and annotation.</title>
        <authorList>
            <consortium name="The Broad Institute Genomics Platform"/>
            <consortium name="The Broad Institute Genome Sequencing Center for Infectious Disease"/>
            <person name="Wu L."/>
            <person name="Ma J."/>
        </authorList>
    </citation>
    <scope>NUCLEOTIDE SEQUENCE [LARGE SCALE GENOMIC DNA]</scope>
    <source>
        <strain evidence="2">CGMCC 1.12942</strain>
    </source>
</reference>
<keyword evidence="2" id="KW-1185">Reference proteome</keyword>
<name>A0ABW2RQP4_9BACL</name>
<proteinExistence type="predicted"/>
<accession>A0ABW2RQP4</accession>
<comment type="caution">
    <text evidence="1">The sequence shown here is derived from an EMBL/GenBank/DDBJ whole genome shotgun (WGS) entry which is preliminary data.</text>
</comment>
<dbReference type="EMBL" id="JBHTBW010000083">
    <property type="protein sequence ID" value="MFC7443285.1"/>
    <property type="molecule type" value="Genomic_DNA"/>
</dbReference>
<evidence type="ECO:0000313" key="1">
    <source>
        <dbReference type="EMBL" id="MFC7443285.1"/>
    </source>
</evidence>
<dbReference type="Proteomes" id="UP001596500">
    <property type="component" value="Unassembled WGS sequence"/>
</dbReference>
<organism evidence="1 2">
    <name type="scientific">Laceyella putida</name>
    <dbReference type="NCBI Taxonomy" id="110101"/>
    <lineage>
        <taxon>Bacteria</taxon>
        <taxon>Bacillati</taxon>
        <taxon>Bacillota</taxon>
        <taxon>Bacilli</taxon>
        <taxon>Bacillales</taxon>
        <taxon>Thermoactinomycetaceae</taxon>
        <taxon>Laceyella</taxon>
    </lineage>
</organism>
<sequence length="57" mass="6671">MRKQRKYTGVAFMDRGVLKFKIMKDGIWYGTLTIRGHIDWQEMMNAHHGCSRVSVGK</sequence>
<evidence type="ECO:0000313" key="2">
    <source>
        <dbReference type="Proteomes" id="UP001596500"/>
    </source>
</evidence>
<dbReference type="RefSeq" id="WP_379867614.1">
    <property type="nucleotide sequence ID" value="NZ_JBHTBW010000083.1"/>
</dbReference>
<gene>
    <name evidence="1" type="ORF">ACFQNG_19655</name>
</gene>
<protein>
    <submittedName>
        <fullName evidence="1">Uncharacterized protein</fullName>
    </submittedName>
</protein>